<keyword evidence="2" id="KW-1185">Reference proteome</keyword>
<accession>A0AAV7QJD9</accession>
<dbReference type="Proteomes" id="UP001066276">
    <property type="component" value="Chromosome 6"/>
</dbReference>
<comment type="caution">
    <text evidence="1">The sequence shown here is derived from an EMBL/GenBank/DDBJ whole genome shotgun (WGS) entry which is preliminary data.</text>
</comment>
<gene>
    <name evidence="1" type="ORF">NDU88_006975</name>
</gene>
<protein>
    <submittedName>
        <fullName evidence="1">Uncharacterized protein</fullName>
    </submittedName>
</protein>
<dbReference type="EMBL" id="JANPWB010000010">
    <property type="protein sequence ID" value="KAJ1140626.1"/>
    <property type="molecule type" value="Genomic_DNA"/>
</dbReference>
<evidence type="ECO:0000313" key="1">
    <source>
        <dbReference type="EMBL" id="KAJ1140626.1"/>
    </source>
</evidence>
<name>A0AAV7QJD9_PLEWA</name>
<organism evidence="1 2">
    <name type="scientific">Pleurodeles waltl</name>
    <name type="common">Iberian ribbed newt</name>
    <dbReference type="NCBI Taxonomy" id="8319"/>
    <lineage>
        <taxon>Eukaryota</taxon>
        <taxon>Metazoa</taxon>
        <taxon>Chordata</taxon>
        <taxon>Craniata</taxon>
        <taxon>Vertebrata</taxon>
        <taxon>Euteleostomi</taxon>
        <taxon>Amphibia</taxon>
        <taxon>Batrachia</taxon>
        <taxon>Caudata</taxon>
        <taxon>Salamandroidea</taxon>
        <taxon>Salamandridae</taxon>
        <taxon>Pleurodelinae</taxon>
        <taxon>Pleurodeles</taxon>
    </lineage>
</organism>
<reference evidence="1" key="1">
    <citation type="journal article" date="2022" name="bioRxiv">
        <title>Sequencing and chromosome-scale assembly of the giantPleurodeles waltlgenome.</title>
        <authorList>
            <person name="Brown T."/>
            <person name="Elewa A."/>
            <person name="Iarovenko S."/>
            <person name="Subramanian E."/>
            <person name="Araus A.J."/>
            <person name="Petzold A."/>
            <person name="Susuki M."/>
            <person name="Suzuki K.-i.T."/>
            <person name="Hayashi T."/>
            <person name="Toyoda A."/>
            <person name="Oliveira C."/>
            <person name="Osipova E."/>
            <person name="Leigh N.D."/>
            <person name="Simon A."/>
            <person name="Yun M.H."/>
        </authorList>
    </citation>
    <scope>NUCLEOTIDE SEQUENCE</scope>
    <source>
        <strain evidence="1">20211129_DDA</strain>
        <tissue evidence="1">Liver</tissue>
    </source>
</reference>
<dbReference type="AlphaFoldDB" id="A0AAV7QJD9"/>
<evidence type="ECO:0000313" key="2">
    <source>
        <dbReference type="Proteomes" id="UP001066276"/>
    </source>
</evidence>
<sequence>MGGRRLAPLALSPEGWCLRLTREKSSGLAEARAWGPAARASATGRGGALGGAHLERRSRVEASALHLGSVLGVDLAVCWAYWKGAGEDGEDGGAAVLQGAGLEELVSTWWAWAFGRRCSWPTRAQQKEKLNGRVEKTVGLPAV</sequence>
<proteinExistence type="predicted"/>